<dbReference type="PANTHER" id="PTHR37203:SF3">
    <property type="entry name" value="SLR0975 PROTEIN"/>
    <property type="match status" value="1"/>
</dbReference>
<dbReference type="RefSeq" id="XP_011396252.1">
    <property type="nucleotide sequence ID" value="XM_011397950.1"/>
</dbReference>
<evidence type="ECO:0000313" key="2">
    <source>
        <dbReference type="Proteomes" id="UP000028924"/>
    </source>
</evidence>
<keyword evidence="2" id="KW-1185">Reference proteome</keyword>
<dbReference type="OrthoDB" id="448946at2759"/>
<dbReference type="KEGG" id="apro:F751_1078"/>
<organism evidence="1 2">
    <name type="scientific">Auxenochlorella protothecoides</name>
    <name type="common">Green microalga</name>
    <name type="synonym">Chlorella protothecoides</name>
    <dbReference type="NCBI Taxonomy" id="3075"/>
    <lineage>
        <taxon>Eukaryota</taxon>
        <taxon>Viridiplantae</taxon>
        <taxon>Chlorophyta</taxon>
        <taxon>core chlorophytes</taxon>
        <taxon>Trebouxiophyceae</taxon>
        <taxon>Chlorellales</taxon>
        <taxon>Chlorellaceae</taxon>
        <taxon>Auxenochlorella</taxon>
    </lineage>
</organism>
<sequence length="226" mass="24189">MDPDLFAVLDLASDAELDDLHDVLHAPSLLSPVLKTLAVRPHADAPPPPTRRRRIARIDAHLRFLAGDALLLSPVLKTLAVRPHADAPPPPTRRRRIARIDAHLRFLAGDALCTLRGGLPSYHQALLGLRRQLRVPCPPSLSAPDLESEATPGSLAATLTRQPMAASLVRVLGPAVTVSAACEVLLASMGTDYARLCRAVFLLAQIRLLRTHGFVKEGTPGAAGEV</sequence>
<dbReference type="Proteomes" id="UP000028924">
    <property type="component" value="Unassembled WGS sequence"/>
</dbReference>
<gene>
    <name evidence="1" type="ORF">F751_1078</name>
</gene>
<dbReference type="GeneID" id="23612469"/>
<dbReference type="STRING" id="3075.A0A087SCC8"/>
<protein>
    <submittedName>
        <fullName evidence="1">Uncharacterized protein</fullName>
    </submittedName>
</protein>
<reference evidence="1 2" key="1">
    <citation type="journal article" date="2014" name="BMC Genomics">
        <title>Oil accumulation mechanisms of the oleaginous microalga Chlorella protothecoides revealed through its genome, transcriptomes, and proteomes.</title>
        <authorList>
            <person name="Gao C."/>
            <person name="Wang Y."/>
            <person name="Shen Y."/>
            <person name="Yan D."/>
            <person name="He X."/>
            <person name="Dai J."/>
            <person name="Wu Q."/>
        </authorList>
    </citation>
    <scope>NUCLEOTIDE SEQUENCE [LARGE SCALE GENOMIC DNA]</scope>
    <source>
        <strain evidence="1 2">0710</strain>
    </source>
</reference>
<dbReference type="EMBL" id="KL662090">
    <property type="protein sequence ID" value="KFM23382.1"/>
    <property type="molecule type" value="Genomic_DNA"/>
</dbReference>
<evidence type="ECO:0000313" key="1">
    <source>
        <dbReference type="EMBL" id="KFM23382.1"/>
    </source>
</evidence>
<accession>A0A087SCC8</accession>
<dbReference type="PANTHER" id="PTHR37203">
    <property type="match status" value="1"/>
</dbReference>
<proteinExistence type="predicted"/>
<name>A0A087SCC8_AUXPR</name>
<dbReference type="AlphaFoldDB" id="A0A087SCC8"/>